<dbReference type="GO" id="GO:0003682">
    <property type="term" value="F:chromatin binding"/>
    <property type="evidence" value="ECO:0007669"/>
    <property type="project" value="TreeGrafter"/>
</dbReference>
<comment type="caution">
    <text evidence="11">The sequence shown here is derived from an EMBL/GenBank/DDBJ whole genome shotgun (WGS) entry which is preliminary data.</text>
</comment>
<evidence type="ECO:0000256" key="2">
    <source>
        <dbReference type="ARBA" id="ARBA00022737"/>
    </source>
</evidence>
<dbReference type="EMBL" id="JAGTTL010000006">
    <property type="protein sequence ID" value="KAK6321304.1"/>
    <property type="molecule type" value="Genomic_DNA"/>
</dbReference>
<dbReference type="InterPro" id="IPR037382">
    <property type="entry name" value="Rsc/polybromo"/>
</dbReference>
<gene>
    <name evidence="11" type="ORF">J4Q44_G00082800</name>
</gene>
<dbReference type="GO" id="GO:0016514">
    <property type="term" value="C:SWI/SNF complex"/>
    <property type="evidence" value="ECO:0007669"/>
    <property type="project" value="TreeGrafter"/>
</dbReference>
<reference evidence="11 12" key="1">
    <citation type="submission" date="2021-04" db="EMBL/GenBank/DDBJ databases">
        <authorList>
            <person name="De Guttry C."/>
            <person name="Zahm M."/>
            <person name="Klopp C."/>
            <person name="Cabau C."/>
            <person name="Louis A."/>
            <person name="Berthelot C."/>
            <person name="Parey E."/>
            <person name="Roest Crollius H."/>
            <person name="Montfort J."/>
            <person name="Robinson-Rechavi M."/>
            <person name="Bucao C."/>
            <person name="Bouchez O."/>
            <person name="Gislard M."/>
            <person name="Lluch J."/>
            <person name="Milhes M."/>
            <person name="Lampietro C."/>
            <person name="Lopez Roques C."/>
            <person name="Donnadieu C."/>
            <person name="Braasch I."/>
            <person name="Desvignes T."/>
            <person name="Postlethwait J."/>
            <person name="Bobe J."/>
            <person name="Wedekind C."/>
            <person name="Guiguen Y."/>
        </authorList>
    </citation>
    <scope>NUCLEOTIDE SEQUENCE [LARGE SCALE GENOMIC DNA]</scope>
    <source>
        <strain evidence="11">Cs_M1</strain>
        <tissue evidence="11">Blood</tissue>
    </source>
</reference>
<evidence type="ECO:0000313" key="11">
    <source>
        <dbReference type="EMBL" id="KAK6321304.1"/>
    </source>
</evidence>
<keyword evidence="12" id="KW-1185">Reference proteome</keyword>
<dbReference type="InterPro" id="IPR001487">
    <property type="entry name" value="Bromodomain"/>
</dbReference>
<keyword evidence="4" id="KW-0805">Transcription regulation</keyword>
<evidence type="ECO:0000256" key="8">
    <source>
        <dbReference type="PROSITE-ProRule" id="PRU00035"/>
    </source>
</evidence>
<dbReference type="PANTHER" id="PTHR16062:SF19">
    <property type="entry name" value="PROTEIN POLYBROMO-1"/>
    <property type="match status" value="1"/>
</dbReference>
<dbReference type="Gene3D" id="1.20.920.10">
    <property type="entry name" value="Bromodomain-like"/>
    <property type="match status" value="1"/>
</dbReference>
<dbReference type="GO" id="GO:0006338">
    <property type="term" value="P:chromatin remodeling"/>
    <property type="evidence" value="ECO:0007669"/>
    <property type="project" value="InterPro"/>
</dbReference>
<keyword evidence="2" id="KW-0677">Repeat</keyword>
<proteinExistence type="predicted"/>
<dbReference type="GO" id="GO:0006368">
    <property type="term" value="P:transcription elongation by RNA polymerase II"/>
    <property type="evidence" value="ECO:0007669"/>
    <property type="project" value="TreeGrafter"/>
</dbReference>
<evidence type="ECO:0000256" key="5">
    <source>
        <dbReference type="ARBA" id="ARBA00023117"/>
    </source>
</evidence>
<keyword evidence="5 8" id="KW-0103">Bromodomain</keyword>
<dbReference type="SUPFAM" id="SSF47370">
    <property type="entry name" value="Bromodomain"/>
    <property type="match status" value="1"/>
</dbReference>
<name>A0AAN8R177_9TELE</name>
<protein>
    <recommendedName>
        <fullName evidence="10">Bromo domain-containing protein</fullName>
    </recommendedName>
</protein>
<evidence type="ECO:0000256" key="7">
    <source>
        <dbReference type="ARBA" id="ARBA00023242"/>
    </source>
</evidence>
<evidence type="ECO:0000256" key="6">
    <source>
        <dbReference type="ARBA" id="ARBA00023163"/>
    </source>
</evidence>
<feature type="region of interest" description="Disordered" evidence="9">
    <location>
        <begin position="161"/>
        <end position="183"/>
    </location>
</feature>
<keyword evidence="6" id="KW-0804">Transcription</keyword>
<evidence type="ECO:0000313" key="12">
    <source>
        <dbReference type="Proteomes" id="UP001356427"/>
    </source>
</evidence>
<evidence type="ECO:0000256" key="3">
    <source>
        <dbReference type="ARBA" id="ARBA00022853"/>
    </source>
</evidence>
<dbReference type="PROSITE" id="PS50014">
    <property type="entry name" value="BROMODOMAIN_2"/>
    <property type="match status" value="1"/>
</dbReference>
<keyword evidence="7" id="KW-0539">Nucleus</keyword>
<dbReference type="Proteomes" id="UP001356427">
    <property type="component" value="Unassembled WGS sequence"/>
</dbReference>
<organism evidence="11 12">
    <name type="scientific">Coregonus suidteri</name>
    <dbReference type="NCBI Taxonomy" id="861788"/>
    <lineage>
        <taxon>Eukaryota</taxon>
        <taxon>Metazoa</taxon>
        <taxon>Chordata</taxon>
        <taxon>Craniata</taxon>
        <taxon>Vertebrata</taxon>
        <taxon>Euteleostomi</taxon>
        <taxon>Actinopterygii</taxon>
        <taxon>Neopterygii</taxon>
        <taxon>Teleostei</taxon>
        <taxon>Protacanthopterygii</taxon>
        <taxon>Salmoniformes</taxon>
        <taxon>Salmonidae</taxon>
        <taxon>Coregoninae</taxon>
        <taxon>Coregonus</taxon>
    </lineage>
</organism>
<feature type="domain" description="Bromo" evidence="10">
    <location>
        <begin position="5"/>
        <end position="53"/>
    </location>
</feature>
<accession>A0AAN8R177</accession>
<dbReference type="InterPro" id="IPR036427">
    <property type="entry name" value="Bromodomain-like_sf"/>
</dbReference>
<sequence>MVKFSGSLVSYLFQKLPSKVQYPDYYAIVKDLIDLKIITQKIQMSLYRSVFKDANTIKNIFPQRKTEIEHAEPIKSSIRIKNRRSAQGDWLSAITMALQYESDDECILAGSVHYDEGESEAESIQHSMDMSTPIFQMYEALQGGRNSQGQLISEPFLQLPGRTTQTTTSRSASPSPCTRLGTR</sequence>
<dbReference type="GO" id="GO:0016586">
    <property type="term" value="C:RSC-type complex"/>
    <property type="evidence" value="ECO:0007669"/>
    <property type="project" value="InterPro"/>
</dbReference>
<evidence type="ECO:0000259" key="10">
    <source>
        <dbReference type="PROSITE" id="PS50014"/>
    </source>
</evidence>
<evidence type="ECO:0000256" key="9">
    <source>
        <dbReference type="SAM" id="MobiDB-lite"/>
    </source>
</evidence>
<dbReference type="Pfam" id="PF00439">
    <property type="entry name" value="Bromodomain"/>
    <property type="match status" value="1"/>
</dbReference>
<evidence type="ECO:0000256" key="4">
    <source>
        <dbReference type="ARBA" id="ARBA00023015"/>
    </source>
</evidence>
<dbReference type="PANTHER" id="PTHR16062">
    <property type="entry name" value="SWI/SNF-RELATED"/>
    <property type="match status" value="1"/>
</dbReference>
<dbReference type="AlphaFoldDB" id="A0AAN8R177"/>
<keyword evidence="3" id="KW-0156">Chromatin regulator</keyword>
<comment type="subcellular location">
    <subcellularLocation>
        <location evidence="1">Nucleus</location>
    </subcellularLocation>
</comment>
<evidence type="ECO:0000256" key="1">
    <source>
        <dbReference type="ARBA" id="ARBA00004123"/>
    </source>
</evidence>